<organism evidence="1 2">
    <name type="scientific">Moraxella porci DSM 25326</name>
    <dbReference type="NCBI Taxonomy" id="573983"/>
    <lineage>
        <taxon>Bacteria</taxon>
        <taxon>Pseudomonadati</taxon>
        <taxon>Pseudomonadota</taxon>
        <taxon>Gammaproteobacteria</taxon>
        <taxon>Moraxellales</taxon>
        <taxon>Moraxellaceae</taxon>
        <taxon>Moraxella</taxon>
    </lineage>
</organism>
<proteinExistence type="predicted"/>
<keyword evidence="2" id="KW-1185">Reference proteome</keyword>
<dbReference type="EMBL" id="MUYV01000006">
    <property type="protein sequence ID" value="OOS25014.1"/>
    <property type="molecule type" value="Genomic_DNA"/>
</dbReference>
<dbReference type="STRING" id="573983.B0681_06050"/>
<name>A0A1T0CRS2_9GAMM</name>
<protein>
    <submittedName>
        <fullName evidence="1">Uncharacterized protein</fullName>
    </submittedName>
</protein>
<gene>
    <name evidence="1" type="ORF">B0681_06050</name>
</gene>
<reference evidence="1 2" key="1">
    <citation type="submission" date="2017-02" db="EMBL/GenBank/DDBJ databases">
        <title>Draft genome sequence of Moraxella porci CCUG 54912T type strain.</title>
        <authorList>
            <person name="Salva-Serra F."/>
            <person name="Engstrom-Jakobsson H."/>
            <person name="Thorell K."/>
            <person name="Jaen-Luchoro D."/>
            <person name="Gonzales-Siles L."/>
            <person name="Karlsson R."/>
            <person name="Yazdan S."/>
            <person name="Boulund F."/>
            <person name="Johnning A."/>
            <person name="Engstrand L."/>
            <person name="Kristiansson E."/>
            <person name="Moore E."/>
        </authorList>
    </citation>
    <scope>NUCLEOTIDE SEQUENCE [LARGE SCALE GENOMIC DNA]</scope>
    <source>
        <strain evidence="1 2">CCUG 54912</strain>
    </source>
</reference>
<sequence>MMSMAFRQYCMYESLALAKWLHTGTDSLTDWEQARRWYADYYVDELWCQKNQLKTYCLDDYMGLCIQSQAYQAGIDEFERYYGNKNISINRKTLTPREYGYLVCQNKINPQYDDATMLELGKKLLIKHLESTWLGYGQYNRAAIWLKVVYGNYRTPLSPEQILLKAYDNMPNVEKPSFIRDI</sequence>
<accession>A0A1T0CRS2</accession>
<comment type="caution">
    <text evidence="1">The sequence shown here is derived from an EMBL/GenBank/DDBJ whole genome shotgun (WGS) entry which is preliminary data.</text>
</comment>
<dbReference type="Proteomes" id="UP000190683">
    <property type="component" value="Unassembled WGS sequence"/>
</dbReference>
<evidence type="ECO:0000313" key="2">
    <source>
        <dbReference type="Proteomes" id="UP000190683"/>
    </source>
</evidence>
<evidence type="ECO:0000313" key="1">
    <source>
        <dbReference type="EMBL" id="OOS25014.1"/>
    </source>
</evidence>
<dbReference type="AlphaFoldDB" id="A0A1T0CRS2"/>